<proteinExistence type="predicted"/>
<dbReference type="Pfam" id="PF02624">
    <property type="entry name" value="YcaO"/>
    <property type="match status" value="1"/>
</dbReference>
<dbReference type="InterPro" id="IPR003776">
    <property type="entry name" value="YcaO-like_dom"/>
</dbReference>
<dbReference type="PANTHER" id="PTHR37809">
    <property type="entry name" value="RIBOSOMAL PROTEIN S12 METHYLTHIOTRANSFERASE ACCESSORY FACTOR YCAO"/>
    <property type="match status" value="1"/>
</dbReference>
<comment type="caution">
    <text evidence="2">The sequence shown here is derived from an EMBL/GenBank/DDBJ whole genome shotgun (WGS) entry which is preliminary data.</text>
</comment>
<dbReference type="RefSeq" id="WP_379026401.1">
    <property type="nucleotide sequence ID" value="NZ_JBHUGY010000066.1"/>
</dbReference>
<dbReference type="EMBL" id="JBHUGY010000066">
    <property type="protein sequence ID" value="MFD2057975.1"/>
    <property type="molecule type" value="Genomic_DNA"/>
</dbReference>
<dbReference type="PANTHER" id="PTHR37809:SF1">
    <property type="entry name" value="RIBOSOMAL PROTEIN S12 METHYLTHIOTRANSFERASE ACCESSORY FACTOR YCAO"/>
    <property type="match status" value="1"/>
</dbReference>
<accession>A0ABW4WPV6</accession>
<reference evidence="3" key="1">
    <citation type="journal article" date="2019" name="Int. J. Syst. Evol. Microbiol.">
        <title>The Global Catalogue of Microorganisms (GCM) 10K type strain sequencing project: providing services to taxonomists for standard genome sequencing and annotation.</title>
        <authorList>
            <consortium name="The Broad Institute Genomics Platform"/>
            <consortium name="The Broad Institute Genome Sequencing Center for Infectious Disease"/>
            <person name="Wu L."/>
            <person name="Ma J."/>
        </authorList>
    </citation>
    <scope>NUCLEOTIDE SEQUENCE [LARGE SCALE GENOMIC DNA]</scope>
    <source>
        <strain evidence="3">CGMCC 1.16226</strain>
    </source>
</reference>
<keyword evidence="3" id="KW-1185">Reference proteome</keyword>
<dbReference type="Proteomes" id="UP001597349">
    <property type="component" value="Unassembled WGS sequence"/>
</dbReference>
<feature type="domain" description="YcaO" evidence="1">
    <location>
        <begin position="1"/>
        <end position="220"/>
    </location>
</feature>
<name>A0ABW4WPV6_9HYPH</name>
<evidence type="ECO:0000259" key="1">
    <source>
        <dbReference type="PROSITE" id="PS51664"/>
    </source>
</evidence>
<sequence length="220" mass="24255">MSDLPAIEAWLPAGLCLLGYPEADKSGIAPADSNGLATGPTLQDALFRGFCEVVERDATAIWWYNRLVLPRIEPASLENELVLLYATWLRSQFRELRLLRLTLDLPIPVVAAISHHVSGRDAAFGFGAGPSMAAATVSAVGELAQCERTLGYLKGGSVCQVRMALRLELYSYIDGTKKPTFFDTLTWSVAKPFRHLMVSSMLIGVLPRRLPQTRPRHFLD</sequence>
<dbReference type="PROSITE" id="PS51664">
    <property type="entry name" value="YCAO"/>
    <property type="match status" value="1"/>
</dbReference>
<organism evidence="2 3">
    <name type="scientific">Mesorhizobium calcicola</name>
    <dbReference type="NCBI Taxonomy" id="1300310"/>
    <lineage>
        <taxon>Bacteria</taxon>
        <taxon>Pseudomonadati</taxon>
        <taxon>Pseudomonadota</taxon>
        <taxon>Alphaproteobacteria</taxon>
        <taxon>Hyphomicrobiales</taxon>
        <taxon>Phyllobacteriaceae</taxon>
        <taxon>Mesorhizobium</taxon>
    </lineage>
</organism>
<dbReference type="Gene3D" id="3.30.1330.230">
    <property type="match status" value="1"/>
</dbReference>
<gene>
    <name evidence="2" type="ORF">ACFSQT_34325</name>
</gene>
<protein>
    <submittedName>
        <fullName evidence="2">YcaO-like family protein</fullName>
    </submittedName>
</protein>
<evidence type="ECO:0000313" key="2">
    <source>
        <dbReference type="EMBL" id="MFD2057975.1"/>
    </source>
</evidence>
<evidence type="ECO:0000313" key="3">
    <source>
        <dbReference type="Proteomes" id="UP001597349"/>
    </source>
</evidence>